<keyword evidence="2" id="KW-0547">Nucleotide-binding</keyword>
<accession>J5QJD3</accession>
<keyword evidence="6" id="KW-0694">RNA-binding</keyword>
<dbReference type="VEuPathDB" id="FungiDB:A1Q1_03425"/>
<feature type="compositionally biased region" description="Basic and acidic residues" evidence="9">
    <location>
        <begin position="531"/>
        <end position="576"/>
    </location>
</feature>
<dbReference type="PROSITE" id="PS51192">
    <property type="entry name" value="HELICASE_ATP_BIND_1"/>
    <property type="match status" value="1"/>
</dbReference>
<dbReference type="PROSITE" id="PS51194">
    <property type="entry name" value="HELICASE_CTER"/>
    <property type="match status" value="1"/>
</dbReference>
<keyword evidence="5" id="KW-0067">ATP-binding</keyword>
<evidence type="ECO:0000256" key="6">
    <source>
        <dbReference type="ARBA" id="ARBA00022884"/>
    </source>
</evidence>
<dbReference type="InterPro" id="IPR050079">
    <property type="entry name" value="DEAD_box_RNA_helicase"/>
</dbReference>
<comment type="catalytic activity">
    <reaction evidence="8">
        <text>ATP + H2O = ADP + phosphate + H(+)</text>
        <dbReference type="Rhea" id="RHEA:13065"/>
        <dbReference type="ChEBI" id="CHEBI:15377"/>
        <dbReference type="ChEBI" id="CHEBI:15378"/>
        <dbReference type="ChEBI" id="CHEBI:30616"/>
        <dbReference type="ChEBI" id="CHEBI:43474"/>
        <dbReference type="ChEBI" id="CHEBI:456216"/>
        <dbReference type="EC" id="3.6.4.13"/>
    </reaction>
</comment>
<comment type="caution">
    <text evidence="12">The sequence shown here is derived from an EMBL/GenBank/DDBJ whole genome shotgun (WGS) entry which is preliminary data.</text>
</comment>
<dbReference type="KEGG" id="tasa:A1Q1_03425"/>
<evidence type="ECO:0000256" key="1">
    <source>
        <dbReference type="ARBA" id="ARBA00012552"/>
    </source>
</evidence>
<evidence type="ECO:0000256" key="7">
    <source>
        <dbReference type="ARBA" id="ARBA00024355"/>
    </source>
</evidence>
<dbReference type="CDD" id="cd00268">
    <property type="entry name" value="DEADc"/>
    <property type="match status" value="1"/>
</dbReference>
<dbReference type="GO" id="GO:0016787">
    <property type="term" value="F:hydrolase activity"/>
    <property type="evidence" value="ECO:0007669"/>
    <property type="project" value="UniProtKB-KW"/>
</dbReference>
<dbReference type="CDD" id="cd18787">
    <property type="entry name" value="SF2_C_DEAD"/>
    <property type="match status" value="1"/>
</dbReference>
<dbReference type="SUPFAM" id="SSF52540">
    <property type="entry name" value="P-loop containing nucleoside triphosphate hydrolases"/>
    <property type="match status" value="1"/>
</dbReference>
<keyword evidence="4" id="KW-0347">Helicase</keyword>
<dbReference type="InterPro" id="IPR027417">
    <property type="entry name" value="P-loop_NTPase"/>
</dbReference>
<dbReference type="HOGENOM" id="CLU_003041_1_4_1"/>
<evidence type="ECO:0000259" key="11">
    <source>
        <dbReference type="PROSITE" id="PS51194"/>
    </source>
</evidence>
<dbReference type="EMBL" id="ALBS01000233">
    <property type="protein sequence ID" value="EJT47648.1"/>
    <property type="molecule type" value="Genomic_DNA"/>
</dbReference>
<dbReference type="EC" id="3.6.4.13" evidence="1"/>
<dbReference type="InterPro" id="IPR011545">
    <property type="entry name" value="DEAD/DEAH_box_helicase_dom"/>
</dbReference>
<dbReference type="PANTHER" id="PTHR47959">
    <property type="entry name" value="ATP-DEPENDENT RNA HELICASE RHLE-RELATED"/>
    <property type="match status" value="1"/>
</dbReference>
<dbReference type="SMART" id="SM00487">
    <property type="entry name" value="DEXDc"/>
    <property type="match status" value="1"/>
</dbReference>
<evidence type="ECO:0000256" key="3">
    <source>
        <dbReference type="ARBA" id="ARBA00022801"/>
    </source>
</evidence>
<proteinExistence type="inferred from homology"/>
<dbReference type="GO" id="GO:0003724">
    <property type="term" value="F:RNA helicase activity"/>
    <property type="evidence" value="ECO:0007669"/>
    <property type="project" value="UniProtKB-EC"/>
</dbReference>
<evidence type="ECO:0000256" key="9">
    <source>
        <dbReference type="SAM" id="MobiDB-lite"/>
    </source>
</evidence>
<dbReference type="InterPro" id="IPR044742">
    <property type="entry name" value="DEAD/DEAH_RhlB"/>
</dbReference>
<protein>
    <recommendedName>
        <fullName evidence="1">RNA helicase</fullName>
        <ecNumber evidence="1">3.6.4.13</ecNumber>
    </recommendedName>
</protein>
<evidence type="ECO:0000256" key="5">
    <source>
        <dbReference type="ARBA" id="ARBA00022840"/>
    </source>
</evidence>
<reference evidence="12 13" key="1">
    <citation type="journal article" date="2012" name="Eukaryot. Cell">
        <title>Draft genome sequence of CBS 2479, the standard type strain of Trichosporon asahii.</title>
        <authorList>
            <person name="Yang R.Y."/>
            <person name="Li H.T."/>
            <person name="Zhu H."/>
            <person name="Zhou G.P."/>
            <person name="Wang M."/>
            <person name="Wang L."/>
        </authorList>
    </citation>
    <scope>NUCLEOTIDE SEQUENCE [LARGE SCALE GENOMIC DNA]</scope>
    <source>
        <strain evidence="13">ATCC 90039 / CBS 2479 / JCM 2466 / KCTC 7840 / NCYC 2677 / UAMH 7654</strain>
    </source>
</reference>
<dbReference type="GO" id="GO:0003723">
    <property type="term" value="F:RNA binding"/>
    <property type="evidence" value="ECO:0007669"/>
    <property type="project" value="UniProtKB-KW"/>
</dbReference>
<dbReference type="Pfam" id="PF00270">
    <property type="entry name" value="DEAD"/>
    <property type="match status" value="1"/>
</dbReference>
<gene>
    <name evidence="12" type="ORF">A1Q1_03425</name>
</gene>
<name>J5QJD3_TRIAS</name>
<evidence type="ECO:0000313" key="13">
    <source>
        <dbReference type="Proteomes" id="UP000002748"/>
    </source>
</evidence>
<dbReference type="SMART" id="SM00490">
    <property type="entry name" value="HELICc"/>
    <property type="match status" value="1"/>
</dbReference>
<comment type="similarity">
    <text evidence="7">Belongs to the DEAD box helicase family. DDX52/ROK1 subfamily.</text>
</comment>
<evidence type="ECO:0000256" key="2">
    <source>
        <dbReference type="ARBA" id="ARBA00022741"/>
    </source>
</evidence>
<feature type="region of interest" description="Disordered" evidence="9">
    <location>
        <begin position="524"/>
        <end position="576"/>
    </location>
</feature>
<dbReference type="GO" id="GO:0005829">
    <property type="term" value="C:cytosol"/>
    <property type="evidence" value="ECO:0007669"/>
    <property type="project" value="TreeGrafter"/>
</dbReference>
<dbReference type="Pfam" id="PF00271">
    <property type="entry name" value="Helicase_C"/>
    <property type="match status" value="1"/>
</dbReference>
<sequence length="576" mass="62196">MSSPFNLLTTGARFDRSRFSNDFDLFTKKKAKKDKGKGKAKDVLPSSLNFFGDSKAAPEESDSGSESDASSSSSSSAASIPEPPKQKITLTGPEPLPASLGTDLESLFEKDDTLKKPMLRNLASTNIRSLWGVQCAVAGSLLDGQDTMCVAPTGSGKTLAYLLPLLVALKTPSRKMDDKDKGVRSLIVVPTHDLAVQIHQVLSAILPPKWRALVLSKATQKAVCESAPGPKFGKIESDDDDEEEEEREGNLGIDFLIATPERLHHLLDEGLVTRYLVLDECDRLLSADFKPQVVPIVDACTGDVQKCLLSATMPAGAEELARAWLKDAGVRVVVGLKDSAVTTVDQSLLYTGSEQGKLLALRNLIAEGGLPYPSLIFVQSVERADELARQLVLDGVRAEAVHGGKSKTRRDQAIADFRTGAAWVLVVTEVLARGMDFRGVKVVVNYDFPQTVPSYIHRIGRTGRAGRPGKAITFFSTEDGPYLRTIANVLRASGCAVPEYMLQMPKASKNLKRKLAKAPVKRKAVGGGGRDLIKEAGKKKKQMIEASKRRKEAAAKGKGEKEGKGGKKAEKMDESD</sequence>
<evidence type="ECO:0000256" key="8">
    <source>
        <dbReference type="ARBA" id="ARBA00047984"/>
    </source>
</evidence>
<dbReference type="RefSeq" id="XP_014178698.1">
    <property type="nucleotide sequence ID" value="XM_014323223.1"/>
</dbReference>
<dbReference type="OrthoDB" id="360161at2759"/>
<dbReference type="PANTHER" id="PTHR47959:SF15">
    <property type="entry name" value="RNA HELICASE"/>
    <property type="match status" value="1"/>
</dbReference>
<dbReference type="GeneID" id="25986938"/>
<dbReference type="Proteomes" id="UP000002748">
    <property type="component" value="Unassembled WGS sequence"/>
</dbReference>
<evidence type="ECO:0000313" key="12">
    <source>
        <dbReference type="EMBL" id="EJT47648.1"/>
    </source>
</evidence>
<organism evidence="12 13">
    <name type="scientific">Trichosporon asahii var. asahii (strain ATCC 90039 / CBS 2479 / JCM 2466 / KCTC 7840 / NBRC 103889/ NCYC 2677 / UAMH 7654)</name>
    <name type="common">Yeast</name>
    <dbReference type="NCBI Taxonomy" id="1186058"/>
    <lineage>
        <taxon>Eukaryota</taxon>
        <taxon>Fungi</taxon>
        <taxon>Dikarya</taxon>
        <taxon>Basidiomycota</taxon>
        <taxon>Agaricomycotina</taxon>
        <taxon>Tremellomycetes</taxon>
        <taxon>Trichosporonales</taxon>
        <taxon>Trichosporonaceae</taxon>
        <taxon>Trichosporon</taxon>
    </lineage>
</organism>
<feature type="region of interest" description="Disordered" evidence="9">
    <location>
        <begin position="30"/>
        <end position="96"/>
    </location>
</feature>
<feature type="domain" description="Helicase C-terminal" evidence="11">
    <location>
        <begin position="343"/>
        <end position="505"/>
    </location>
</feature>
<dbReference type="Gene3D" id="3.40.50.300">
    <property type="entry name" value="P-loop containing nucleotide triphosphate hydrolases"/>
    <property type="match status" value="2"/>
</dbReference>
<dbReference type="InterPro" id="IPR014001">
    <property type="entry name" value="Helicase_ATP-bd"/>
</dbReference>
<keyword evidence="3" id="KW-0378">Hydrolase</keyword>
<evidence type="ECO:0000259" key="10">
    <source>
        <dbReference type="PROSITE" id="PS51192"/>
    </source>
</evidence>
<feature type="compositionally biased region" description="Low complexity" evidence="9">
    <location>
        <begin position="66"/>
        <end position="80"/>
    </location>
</feature>
<dbReference type="AlphaFoldDB" id="J5QJD3"/>
<feature type="domain" description="Helicase ATP-binding" evidence="10">
    <location>
        <begin position="138"/>
        <end position="331"/>
    </location>
</feature>
<dbReference type="InterPro" id="IPR001650">
    <property type="entry name" value="Helicase_C-like"/>
</dbReference>
<evidence type="ECO:0000256" key="4">
    <source>
        <dbReference type="ARBA" id="ARBA00022806"/>
    </source>
</evidence>
<dbReference type="GO" id="GO:0005524">
    <property type="term" value="F:ATP binding"/>
    <property type="evidence" value="ECO:0007669"/>
    <property type="project" value="UniProtKB-KW"/>
</dbReference>